<keyword evidence="5" id="KW-0472">Membrane</keyword>
<dbReference type="EMBL" id="JAEKJZ010000001">
    <property type="protein sequence ID" value="MBN9668925.1"/>
    <property type="molecule type" value="Genomic_DNA"/>
</dbReference>
<proteinExistence type="predicted"/>
<dbReference type="AlphaFoldDB" id="A0A939J2C0"/>
<dbReference type="InterPro" id="IPR028082">
    <property type="entry name" value="Peripla_BP_I"/>
</dbReference>
<keyword evidence="4" id="KW-1133">Transmembrane helix</keyword>
<dbReference type="PANTHER" id="PTHR30483:SF6">
    <property type="entry name" value="PERIPLASMIC BINDING PROTEIN OF ABC TRANSPORTER FOR NATURAL AMINO ACIDS"/>
    <property type="match status" value="1"/>
</dbReference>
<evidence type="ECO:0000259" key="7">
    <source>
        <dbReference type="Pfam" id="PF01094"/>
    </source>
</evidence>
<evidence type="ECO:0000256" key="6">
    <source>
        <dbReference type="SAM" id="SignalP"/>
    </source>
</evidence>
<evidence type="ECO:0000256" key="4">
    <source>
        <dbReference type="ARBA" id="ARBA00022989"/>
    </source>
</evidence>
<accession>A0A939J2C0</accession>
<evidence type="ECO:0000256" key="5">
    <source>
        <dbReference type="ARBA" id="ARBA00023136"/>
    </source>
</evidence>
<dbReference type="SUPFAM" id="SSF53822">
    <property type="entry name" value="Periplasmic binding protein-like I"/>
    <property type="match status" value="1"/>
</dbReference>
<feature type="domain" description="Receptor ligand binding region" evidence="7">
    <location>
        <begin position="49"/>
        <end position="390"/>
    </location>
</feature>
<feature type="signal peptide" evidence="6">
    <location>
        <begin position="1"/>
        <end position="25"/>
    </location>
</feature>
<dbReference type="Pfam" id="PF01094">
    <property type="entry name" value="ANF_receptor"/>
    <property type="match status" value="1"/>
</dbReference>
<organism evidence="8 9">
    <name type="scientific">Roseibium aggregatum</name>
    <dbReference type="NCBI Taxonomy" id="187304"/>
    <lineage>
        <taxon>Bacteria</taxon>
        <taxon>Pseudomonadati</taxon>
        <taxon>Pseudomonadota</taxon>
        <taxon>Alphaproteobacteria</taxon>
        <taxon>Hyphomicrobiales</taxon>
        <taxon>Stappiaceae</taxon>
        <taxon>Roseibium</taxon>
    </lineage>
</organism>
<keyword evidence="6" id="KW-0732">Signal</keyword>
<dbReference type="InterPro" id="IPR051010">
    <property type="entry name" value="BCAA_transport"/>
</dbReference>
<keyword evidence="3" id="KW-0029">Amino-acid transport</keyword>
<name>A0A939J2C0_9HYPH</name>
<dbReference type="PANTHER" id="PTHR30483">
    <property type="entry name" value="LEUCINE-SPECIFIC-BINDING PROTEIN"/>
    <property type="match status" value="1"/>
</dbReference>
<dbReference type="CDD" id="cd06346">
    <property type="entry name" value="PBP1_ABC_ligand_binding-like"/>
    <property type="match status" value="1"/>
</dbReference>
<keyword evidence="3" id="KW-0813">Transport</keyword>
<dbReference type="Gene3D" id="3.40.50.2300">
    <property type="match status" value="2"/>
</dbReference>
<gene>
    <name evidence="8" type="ORF">JF539_01165</name>
</gene>
<evidence type="ECO:0000256" key="3">
    <source>
        <dbReference type="ARBA" id="ARBA00022970"/>
    </source>
</evidence>
<evidence type="ECO:0000256" key="2">
    <source>
        <dbReference type="ARBA" id="ARBA00022692"/>
    </source>
</evidence>
<keyword evidence="2" id="KW-0812">Transmembrane</keyword>
<sequence length="401" mass="40954">MKTRFLALAGGLMAATALASVPAKADVKIGLIGGVSGPIAAMAPAMIDASQLAVQQVNEQGGIGDGEKLVAVVGDSACNPQNGTDAATKAVNIEGVAGIVGPHCSGAVLAAAGSVTIPAGIVMITPSGTSPEITSLEDKGTVFRTVPSDDYQGRALARTMKDMGYEKVAVAYLNNDYGTGLANAFKAEFVDELKGEITQFAAHEDAKASYRSNLAELAKGGADTLVIFDYGDGSGLTMLRQALENGFFEKFVGGDGMKSEAIISELGAENLGSFVSSSPVGAKSKSLDVFNEAFKGIGGDPDAIFATTSYDAAFLMALALEKAGGKKEGVAAAMLEVSNGEGEPILPGEWKKAKELIAAGSAIDYKGAAGDHNFDANGDVPGTYALWEVGSDGFELVTEMK</sequence>
<evidence type="ECO:0000313" key="9">
    <source>
        <dbReference type="Proteomes" id="UP000664096"/>
    </source>
</evidence>
<comment type="caution">
    <text evidence="8">The sequence shown here is derived from an EMBL/GenBank/DDBJ whole genome shotgun (WGS) entry which is preliminary data.</text>
</comment>
<dbReference type="Proteomes" id="UP000664096">
    <property type="component" value="Unassembled WGS sequence"/>
</dbReference>
<protein>
    <submittedName>
        <fullName evidence="8">ABC transporter substrate-binding protein</fullName>
    </submittedName>
</protein>
<reference evidence="8" key="1">
    <citation type="submission" date="2020-12" db="EMBL/GenBank/DDBJ databases">
        <title>Oil enriched cultivation method for isolating marine PHA-producing bacteria.</title>
        <authorList>
            <person name="Zheng W."/>
            <person name="Yu S."/>
            <person name="Huang Y."/>
        </authorList>
    </citation>
    <scope>NUCLEOTIDE SEQUENCE</scope>
    <source>
        <strain evidence="8">SY-2-12</strain>
    </source>
</reference>
<evidence type="ECO:0000256" key="1">
    <source>
        <dbReference type="ARBA" id="ARBA00004370"/>
    </source>
</evidence>
<evidence type="ECO:0000313" key="8">
    <source>
        <dbReference type="EMBL" id="MBN9668925.1"/>
    </source>
</evidence>
<dbReference type="RefSeq" id="WP_207138340.1">
    <property type="nucleotide sequence ID" value="NZ_JAEKJZ010000001.1"/>
</dbReference>
<feature type="chain" id="PRO_5037805869" evidence="6">
    <location>
        <begin position="26"/>
        <end position="401"/>
    </location>
</feature>
<dbReference type="InterPro" id="IPR001828">
    <property type="entry name" value="ANF_lig-bd_rcpt"/>
</dbReference>
<comment type="subcellular location">
    <subcellularLocation>
        <location evidence="1">Membrane</location>
    </subcellularLocation>
</comment>
<dbReference type="GO" id="GO:0016020">
    <property type="term" value="C:membrane"/>
    <property type="evidence" value="ECO:0007669"/>
    <property type="project" value="UniProtKB-SubCell"/>
</dbReference>
<dbReference type="GO" id="GO:0006865">
    <property type="term" value="P:amino acid transport"/>
    <property type="evidence" value="ECO:0007669"/>
    <property type="project" value="UniProtKB-KW"/>
</dbReference>